<dbReference type="CDD" id="cd11386">
    <property type="entry name" value="MCP_signal"/>
    <property type="match status" value="1"/>
</dbReference>
<keyword evidence="3 9" id="KW-0812">Transmembrane</keyword>
<evidence type="ECO:0000256" key="8">
    <source>
        <dbReference type="PROSITE-ProRule" id="PRU00284"/>
    </source>
</evidence>
<dbReference type="AlphaFoldDB" id="A0A266Q9C7"/>
<dbReference type="InterPro" id="IPR004090">
    <property type="entry name" value="Chemotax_Me-accpt_rcpt"/>
</dbReference>
<keyword evidence="2" id="KW-1003">Cell membrane</keyword>
<dbReference type="GO" id="GO:0006935">
    <property type="term" value="P:chemotaxis"/>
    <property type="evidence" value="ECO:0007669"/>
    <property type="project" value="InterPro"/>
</dbReference>
<sequence>MKYKLILLGLVPGIAILVVLLALVSARMQDVVSKDMEILRDTLLNAHKTELRNSLDIANSLIKPLYDAAPKGESAEKDQAIALLKQLKYGKDGYYFGYDGSSVRVFSGSDSARIGDSFRDYKDVNGVFLINELVKQGQAGGGFVTYHFPRLGQGDTAYPKLSYAIWLDKWNLMLGTGFYIDSIDDAVASARAVADEHITATLMWVFVAALVLLGAIALLAVYIANKTLAPLNGLVRSLEDIARGGGDLTRRLTRTSNDEIGAVIVAFNSFVDSIHGMIQRIQQLTQQVASISQQLSQDTSATHKTLDQQREQTLQVASAINEMAASAVEVARSTQEAAAAANLAEVTTKDAQSTAAKSIDNIQALSSEVKLNTDGLQQLQQDVNGIGAVSDVIRGIAEQTNLLALNASIEAARAGEQGRGFAVVADEVRALAARTQASTEEIQGMIQRLQASTAGASESIKRSLAKGDVSVQMVCATSDALSAIDQQVSTISQRGLQIATAAEEQTQVIESINQSMHVIADATESAGGYAARSHQSGDELASVGAELQQLVGQFKT</sequence>
<keyword evidence="6 8" id="KW-0807">Transducer</keyword>
<name>A0A266Q9C7_9GAMM</name>
<dbReference type="PANTHER" id="PTHR32089:SF119">
    <property type="entry name" value="METHYL-ACCEPTING CHEMOTAXIS PROTEIN CTPL"/>
    <property type="match status" value="1"/>
</dbReference>
<dbReference type="Gene3D" id="1.10.287.950">
    <property type="entry name" value="Methyl-accepting chemotaxis protein"/>
    <property type="match status" value="1"/>
</dbReference>
<evidence type="ECO:0000259" key="11">
    <source>
        <dbReference type="PROSITE" id="PS50885"/>
    </source>
</evidence>
<feature type="transmembrane region" description="Helical" evidence="9">
    <location>
        <begin position="202"/>
        <end position="224"/>
    </location>
</feature>
<organism evidence="12 13">
    <name type="scientific">Cellvibrio mixtus</name>
    <dbReference type="NCBI Taxonomy" id="39650"/>
    <lineage>
        <taxon>Bacteria</taxon>
        <taxon>Pseudomonadati</taxon>
        <taxon>Pseudomonadota</taxon>
        <taxon>Gammaproteobacteria</taxon>
        <taxon>Cellvibrionales</taxon>
        <taxon>Cellvibrionaceae</taxon>
        <taxon>Cellvibrio</taxon>
    </lineage>
</organism>
<comment type="caution">
    <text evidence="12">The sequence shown here is derived from an EMBL/GenBank/DDBJ whole genome shotgun (WGS) entry which is preliminary data.</text>
</comment>
<evidence type="ECO:0000259" key="10">
    <source>
        <dbReference type="PROSITE" id="PS50111"/>
    </source>
</evidence>
<dbReference type="SUPFAM" id="SSF58104">
    <property type="entry name" value="Methyl-accepting chemotaxis protein (MCP) signaling domain"/>
    <property type="match status" value="1"/>
</dbReference>
<dbReference type="SMART" id="SM01049">
    <property type="entry name" value="Cache_2"/>
    <property type="match status" value="1"/>
</dbReference>
<comment type="subcellular location">
    <subcellularLocation>
        <location evidence="1">Cell membrane</location>
        <topology evidence="1">Multi-pass membrane protein</topology>
    </subcellularLocation>
</comment>
<evidence type="ECO:0000256" key="7">
    <source>
        <dbReference type="ARBA" id="ARBA00029447"/>
    </source>
</evidence>
<evidence type="ECO:0000256" key="9">
    <source>
        <dbReference type="SAM" id="Phobius"/>
    </source>
</evidence>
<keyword evidence="13" id="KW-1185">Reference proteome</keyword>
<dbReference type="PRINTS" id="PR00260">
    <property type="entry name" value="CHEMTRNSDUCR"/>
</dbReference>
<proteinExistence type="inferred from homology"/>
<evidence type="ECO:0000256" key="4">
    <source>
        <dbReference type="ARBA" id="ARBA00022989"/>
    </source>
</evidence>
<evidence type="ECO:0000313" key="12">
    <source>
        <dbReference type="EMBL" id="OZY86430.1"/>
    </source>
</evidence>
<gene>
    <name evidence="12" type="ORF">CBP51_05220</name>
</gene>
<dbReference type="FunFam" id="1.10.287.950:FF:000001">
    <property type="entry name" value="Methyl-accepting chemotaxis sensory transducer"/>
    <property type="match status" value="1"/>
</dbReference>
<keyword evidence="5 9" id="KW-0472">Membrane</keyword>
<dbReference type="SMART" id="SM00304">
    <property type="entry name" value="HAMP"/>
    <property type="match status" value="1"/>
</dbReference>
<dbReference type="Pfam" id="PF17200">
    <property type="entry name" value="sCache_2"/>
    <property type="match status" value="1"/>
</dbReference>
<dbReference type="Pfam" id="PF00015">
    <property type="entry name" value="MCPsignal"/>
    <property type="match status" value="1"/>
</dbReference>
<dbReference type="SMART" id="SM00283">
    <property type="entry name" value="MA"/>
    <property type="match status" value="1"/>
</dbReference>
<dbReference type="GO" id="GO:0005886">
    <property type="term" value="C:plasma membrane"/>
    <property type="evidence" value="ECO:0007669"/>
    <property type="project" value="UniProtKB-SubCell"/>
</dbReference>
<dbReference type="InterPro" id="IPR004089">
    <property type="entry name" value="MCPsignal_dom"/>
</dbReference>
<dbReference type="GO" id="GO:0004888">
    <property type="term" value="F:transmembrane signaling receptor activity"/>
    <property type="evidence" value="ECO:0007669"/>
    <property type="project" value="InterPro"/>
</dbReference>
<keyword evidence="4 9" id="KW-1133">Transmembrane helix</keyword>
<comment type="similarity">
    <text evidence="7">Belongs to the methyl-accepting chemotaxis (MCP) protein family.</text>
</comment>
<reference evidence="13" key="1">
    <citation type="submission" date="2017-05" db="EMBL/GenBank/DDBJ databases">
        <authorList>
            <person name="Barney B.M."/>
        </authorList>
    </citation>
    <scope>NUCLEOTIDE SEQUENCE [LARGE SCALE GENOMIC DNA]</scope>
    <source>
        <strain evidence="13">PSBB022</strain>
    </source>
</reference>
<dbReference type="Gene3D" id="3.30.450.20">
    <property type="entry name" value="PAS domain"/>
    <property type="match status" value="1"/>
</dbReference>
<evidence type="ECO:0000256" key="1">
    <source>
        <dbReference type="ARBA" id="ARBA00004651"/>
    </source>
</evidence>
<dbReference type="PROSITE" id="PS50885">
    <property type="entry name" value="HAMP"/>
    <property type="match status" value="1"/>
</dbReference>
<feature type="domain" description="Methyl-accepting transducer" evidence="10">
    <location>
        <begin position="284"/>
        <end position="520"/>
    </location>
</feature>
<protein>
    <submittedName>
        <fullName evidence="12">Chemotaxis protein</fullName>
    </submittedName>
</protein>
<dbReference type="Pfam" id="PF00672">
    <property type="entry name" value="HAMP"/>
    <property type="match status" value="1"/>
</dbReference>
<evidence type="ECO:0000256" key="5">
    <source>
        <dbReference type="ARBA" id="ARBA00023136"/>
    </source>
</evidence>
<accession>A0A266Q9C7</accession>
<dbReference type="EMBL" id="NHNI01000001">
    <property type="protein sequence ID" value="OZY86430.1"/>
    <property type="molecule type" value="Genomic_DNA"/>
</dbReference>
<evidence type="ECO:0000256" key="6">
    <source>
        <dbReference type="ARBA" id="ARBA00023224"/>
    </source>
</evidence>
<dbReference type="Proteomes" id="UP000216101">
    <property type="component" value="Unassembled WGS sequence"/>
</dbReference>
<dbReference type="InterPro" id="IPR033480">
    <property type="entry name" value="sCache_2"/>
</dbReference>
<evidence type="ECO:0000256" key="2">
    <source>
        <dbReference type="ARBA" id="ARBA00022475"/>
    </source>
</evidence>
<evidence type="ECO:0000256" key="3">
    <source>
        <dbReference type="ARBA" id="ARBA00022692"/>
    </source>
</evidence>
<dbReference type="PANTHER" id="PTHR32089">
    <property type="entry name" value="METHYL-ACCEPTING CHEMOTAXIS PROTEIN MCPB"/>
    <property type="match status" value="1"/>
</dbReference>
<feature type="domain" description="HAMP" evidence="11">
    <location>
        <begin position="225"/>
        <end position="279"/>
    </location>
</feature>
<dbReference type="CDD" id="cd06225">
    <property type="entry name" value="HAMP"/>
    <property type="match status" value="1"/>
</dbReference>
<evidence type="ECO:0000313" key="13">
    <source>
        <dbReference type="Proteomes" id="UP000216101"/>
    </source>
</evidence>
<dbReference type="InterPro" id="IPR003660">
    <property type="entry name" value="HAMP_dom"/>
</dbReference>
<dbReference type="PROSITE" id="PS50111">
    <property type="entry name" value="CHEMOTAXIS_TRANSDUC_2"/>
    <property type="match status" value="1"/>
</dbReference>
<dbReference type="GO" id="GO:0007165">
    <property type="term" value="P:signal transduction"/>
    <property type="evidence" value="ECO:0007669"/>
    <property type="project" value="UniProtKB-KW"/>
</dbReference>